<gene>
    <name evidence="2" type="ORF">CPB84DRAFT_1768497</name>
</gene>
<dbReference type="Proteomes" id="UP000724874">
    <property type="component" value="Unassembled WGS sequence"/>
</dbReference>
<feature type="compositionally biased region" description="Low complexity" evidence="1">
    <location>
        <begin position="1051"/>
        <end position="1061"/>
    </location>
</feature>
<feature type="region of interest" description="Disordered" evidence="1">
    <location>
        <begin position="158"/>
        <end position="313"/>
    </location>
</feature>
<feature type="compositionally biased region" description="Low complexity" evidence="1">
    <location>
        <begin position="215"/>
        <end position="232"/>
    </location>
</feature>
<sequence>MPIPFSAVGETEVEGSASQSRVGGGPVPASPRSRKVSTRGRERKRTLSGTRSSGQASSSTSTKSRKRPSNIPPPLPSPPLARPVSPSRSPSPPPPRRASAPAHANVHAHTRSSRRAVSSFSSASSVASRDSVDSRGPDTPCTPFFIASEASSVVVIAEGEGRGSVRGSGQGSTSTGSGSMRSSEDSVVGVDVGMDMDIAPGFERVLSQSEKEKFSPSGVLPVSPSSSGYSTSDSKRTGTHRSFSPTKKLQRAASPTPRVCLTRTRSRQTLAASVGPVSPPPSGPLPQPPAEVNEKEKDRKERVRHSTPTPSITRAELHAVRRGSSPLFPAASCEWPLHHHPSSVGVNVLTTPELTSLHASPSASAPTSPEEAGRRPSLAKDILYLSSSSSSLELQKLYQQGGQMTTADPDPNQEFSSSTSEYFSEDQATEEDLQYRRQRQHHLLSRLQGHLPRPSTETCDTSISMEEAAALLAANTRANAGIKDKIGIGRQQMGGGVRNRRKEGLEWTLGLGTSGESSAPSGSASTHVCASGVTPDSTPVAPAAPAPAFIATQKQRQHQQSQQQRTRKAGLSLNKASLPPYAARPPSGFLLDSADLSSSTWSRERCKSESAAATMPGGGSGRRGKEDWTLSLPGQVPEEWVKKIGGAGDAIVQDRNAHTNVNGSVRHSSPTPGSTADLLITVEDVDDPEGLDADADVTNMRLSMVRSSITSDPRVGEIVLCVPRVVSSGSGIEDVVMEETRKRFSLHSSMHEENDYREEQQVKTEAAEESAHALDQDPILEHKERVKSNAKVNLAKLEALSADLARFNEMLLSSVPRSRSHARASMPSPPRNLKHAKSCGVLEVDEPPPKNAVLRMPSVEVFLNDSEGLRSELDLGDENVEDGDDFEKEDEQKVVEPTTPRIVFSSVSLPATAASAHTTRPSMPRFSAPSMTTLSPVSPTTPSPTTPTRMRGPLPFAPFAPPSTFAACAGGKARMSEAAAAVGMNSGSGVSGVLASGLFGSSVNNGGRTMGRTLSSSTNHGVSALPTNKPSLRLQTSEPSASFSRPRVNRRTSTSSISSNSTASTTTVAIAAFPTSTLVPSPLMSPLETPMASSFPAPPPLSFPSLASAIVGGRSNSKSAKENARPSTTSSETSVSSVGTDETILPSVEQRMRMRLGLAGTGLLGSVESDHEREGTDEESMYSGTYYSARSSFSSERR</sequence>
<feature type="region of interest" description="Disordered" evidence="1">
    <location>
        <begin position="510"/>
        <end position="573"/>
    </location>
</feature>
<keyword evidence="3" id="KW-1185">Reference proteome</keyword>
<feature type="compositionally biased region" description="Low complexity" evidence="1">
    <location>
        <begin position="171"/>
        <end position="197"/>
    </location>
</feature>
<protein>
    <submittedName>
        <fullName evidence="2">Uncharacterized protein</fullName>
    </submittedName>
</protein>
<feature type="region of interest" description="Disordered" evidence="1">
    <location>
        <begin position="1"/>
        <end position="144"/>
    </location>
</feature>
<feature type="compositionally biased region" description="Pro residues" evidence="1">
    <location>
        <begin position="277"/>
        <end position="289"/>
    </location>
</feature>
<feature type="compositionally biased region" description="Low complexity" evidence="1">
    <location>
        <begin position="359"/>
        <end position="370"/>
    </location>
</feature>
<accession>A0A9P5NVB3</accession>
<proteinExistence type="predicted"/>
<evidence type="ECO:0000313" key="2">
    <source>
        <dbReference type="EMBL" id="KAF8907666.1"/>
    </source>
</evidence>
<feature type="compositionally biased region" description="Basic residues" evidence="1">
    <location>
        <begin position="32"/>
        <end position="46"/>
    </location>
</feature>
<dbReference type="AlphaFoldDB" id="A0A9P5NVB3"/>
<evidence type="ECO:0000256" key="1">
    <source>
        <dbReference type="SAM" id="MobiDB-lite"/>
    </source>
</evidence>
<dbReference type="OrthoDB" id="3070927at2759"/>
<feature type="region of interest" description="Disordered" evidence="1">
    <location>
        <begin position="1009"/>
        <end position="1061"/>
    </location>
</feature>
<feature type="compositionally biased region" description="Acidic residues" evidence="1">
    <location>
        <begin position="875"/>
        <end position="889"/>
    </location>
</feature>
<dbReference type="EMBL" id="JADNYJ010000014">
    <property type="protein sequence ID" value="KAF8907666.1"/>
    <property type="molecule type" value="Genomic_DNA"/>
</dbReference>
<feature type="compositionally biased region" description="Low complexity" evidence="1">
    <location>
        <begin position="1127"/>
        <end position="1143"/>
    </location>
</feature>
<feature type="region of interest" description="Disordered" evidence="1">
    <location>
        <begin position="605"/>
        <end position="626"/>
    </location>
</feature>
<reference evidence="2" key="1">
    <citation type="submission" date="2020-11" db="EMBL/GenBank/DDBJ databases">
        <authorList>
            <consortium name="DOE Joint Genome Institute"/>
            <person name="Ahrendt S."/>
            <person name="Riley R."/>
            <person name="Andreopoulos W."/>
            <person name="LaButti K."/>
            <person name="Pangilinan J."/>
            <person name="Ruiz-duenas F.J."/>
            <person name="Barrasa J.M."/>
            <person name="Sanchez-Garcia M."/>
            <person name="Camarero S."/>
            <person name="Miyauchi S."/>
            <person name="Serrano A."/>
            <person name="Linde D."/>
            <person name="Babiker R."/>
            <person name="Drula E."/>
            <person name="Ayuso-Fernandez I."/>
            <person name="Pacheco R."/>
            <person name="Padilla G."/>
            <person name="Ferreira P."/>
            <person name="Barriuso J."/>
            <person name="Kellner H."/>
            <person name="Castanera R."/>
            <person name="Alfaro M."/>
            <person name="Ramirez L."/>
            <person name="Pisabarro A.G."/>
            <person name="Kuo A."/>
            <person name="Tritt A."/>
            <person name="Lipzen A."/>
            <person name="He G."/>
            <person name="Yan M."/>
            <person name="Ng V."/>
            <person name="Cullen D."/>
            <person name="Martin F."/>
            <person name="Rosso M.-N."/>
            <person name="Henrissat B."/>
            <person name="Hibbett D."/>
            <person name="Martinez A.T."/>
            <person name="Grigoriev I.V."/>
        </authorList>
    </citation>
    <scope>NUCLEOTIDE SEQUENCE</scope>
    <source>
        <strain evidence="2">AH 44721</strain>
    </source>
</reference>
<feature type="region of interest" description="Disordered" evidence="1">
    <location>
        <begin position="355"/>
        <end position="379"/>
    </location>
</feature>
<feature type="compositionally biased region" description="Low complexity" evidence="1">
    <location>
        <begin position="48"/>
        <end position="62"/>
    </location>
</feature>
<feature type="compositionally biased region" description="Low complexity" evidence="1">
    <location>
        <begin position="514"/>
        <end position="526"/>
    </location>
</feature>
<feature type="region of interest" description="Disordered" evidence="1">
    <location>
        <begin position="399"/>
        <end position="431"/>
    </location>
</feature>
<feature type="region of interest" description="Disordered" evidence="1">
    <location>
        <begin position="875"/>
        <end position="894"/>
    </location>
</feature>
<feature type="compositionally biased region" description="Low complexity" evidence="1">
    <location>
        <begin position="115"/>
        <end position="129"/>
    </location>
</feature>
<comment type="caution">
    <text evidence="2">The sequence shown here is derived from an EMBL/GenBank/DDBJ whole genome shotgun (WGS) entry which is preliminary data.</text>
</comment>
<name>A0A9P5NVB3_GYMJU</name>
<feature type="compositionally biased region" description="Polar residues" evidence="1">
    <location>
        <begin position="1009"/>
        <end position="1043"/>
    </location>
</feature>
<feature type="compositionally biased region" description="Polar residues" evidence="1">
    <location>
        <begin position="1182"/>
        <end position="1198"/>
    </location>
</feature>
<feature type="region of interest" description="Disordered" evidence="1">
    <location>
        <begin position="1114"/>
        <end position="1198"/>
    </location>
</feature>
<feature type="compositionally biased region" description="Pro residues" evidence="1">
    <location>
        <begin position="70"/>
        <end position="81"/>
    </location>
</feature>
<feature type="region of interest" description="Disordered" evidence="1">
    <location>
        <begin position="913"/>
        <end position="948"/>
    </location>
</feature>
<feature type="compositionally biased region" description="Basic and acidic residues" evidence="1">
    <location>
        <begin position="292"/>
        <end position="301"/>
    </location>
</feature>
<organism evidence="2 3">
    <name type="scientific">Gymnopilus junonius</name>
    <name type="common">Spectacular rustgill mushroom</name>
    <name type="synonym">Gymnopilus spectabilis subsp. junonius</name>
    <dbReference type="NCBI Taxonomy" id="109634"/>
    <lineage>
        <taxon>Eukaryota</taxon>
        <taxon>Fungi</taxon>
        <taxon>Dikarya</taxon>
        <taxon>Basidiomycota</taxon>
        <taxon>Agaricomycotina</taxon>
        <taxon>Agaricomycetes</taxon>
        <taxon>Agaricomycetidae</taxon>
        <taxon>Agaricales</taxon>
        <taxon>Agaricineae</taxon>
        <taxon>Hymenogastraceae</taxon>
        <taxon>Gymnopilus</taxon>
    </lineage>
</organism>
<feature type="compositionally biased region" description="Low complexity" evidence="1">
    <location>
        <begin position="929"/>
        <end position="938"/>
    </location>
</feature>
<evidence type="ECO:0000313" key="3">
    <source>
        <dbReference type="Proteomes" id="UP000724874"/>
    </source>
</evidence>